<proteinExistence type="predicted"/>
<feature type="compositionally biased region" description="Low complexity" evidence="1">
    <location>
        <begin position="179"/>
        <end position="205"/>
    </location>
</feature>
<dbReference type="PANTHER" id="PTHR47843">
    <property type="entry name" value="BTB DOMAIN-CONTAINING PROTEIN-RELATED"/>
    <property type="match status" value="1"/>
</dbReference>
<reference evidence="3 4" key="1">
    <citation type="journal article" date="2022" name="G3 (Bethesda)">
        <title>Enemy or ally: a genomic approach to elucidate the lifestyle of Phyllosticta citrichinaensis.</title>
        <authorList>
            <person name="Buijs V.A."/>
            <person name="Groenewald J.Z."/>
            <person name="Haridas S."/>
            <person name="LaButti K.M."/>
            <person name="Lipzen A."/>
            <person name="Martin F.M."/>
            <person name="Barry K."/>
            <person name="Grigoriev I.V."/>
            <person name="Crous P.W."/>
            <person name="Seidl M.F."/>
        </authorList>
    </citation>
    <scope>NUCLEOTIDE SEQUENCE [LARGE SCALE GENOMIC DNA]</scope>
    <source>
        <strain evidence="3 4">CBS 129764</strain>
    </source>
</reference>
<dbReference type="CDD" id="cd18186">
    <property type="entry name" value="BTB_POZ_ZBTB_KLHL-like"/>
    <property type="match status" value="1"/>
</dbReference>
<evidence type="ECO:0000313" key="4">
    <source>
        <dbReference type="Proteomes" id="UP001456524"/>
    </source>
</evidence>
<evidence type="ECO:0000256" key="1">
    <source>
        <dbReference type="SAM" id="MobiDB-lite"/>
    </source>
</evidence>
<dbReference type="InterPro" id="IPR011333">
    <property type="entry name" value="SKP1/BTB/POZ_sf"/>
</dbReference>
<feature type="region of interest" description="Disordered" evidence="1">
    <location>
        <begin position="179"/>
        <end position="235"/>
    </location>
</feature>
<dbReference type="Gene3D" id="3.30.710.10">
    <property type="entry name" value="Potassium Channel Kv1.1, Chain A"/>
    <property type="match status" value="1"/>
</dbReference>
<dbReference type="PROSITE" id="PS50097">
    <property type="entry name" value="BTB"/>
    <property type="match status" value="1"/>
</dbReference>
<feature type="region of interest" description="Disordered" evidence="1">
    <location>
        <begin position="328"/>
        <end position="395"/>
    </location>
</feature>
<dbReference type="Pfam" id="PF00651">
    <property type="entry name" value="BTB"/>
    <property type="match status" value="1"/>
</dbReference>
<dbReference type="Proteomes" id="UP001456524">
    <property type="component" value="Unassembled WGS sequence"/>
</dbReference>
<name>A0ABR1Y4R3_9PEZI</name>
<dbReference type="InterPro" id="IPR000210">
    <property type="entry name" value="BTB/POZ_dom"/>
</dbReference>
<keyword evidence="4" id="KW-1185">Reference proteome</keyword>
<feature type="compositionally biased region" description="Basic residues" evidence="1">
    <location>
        <begin position="208"/>
        <end position="225"/>
    </location>
</feature>
<evidence type="ECO:0000259" key="2">
    <source>
        <dbReference type="PROSITE" id="PS50097"/>
    </source>
</evidence>
<gene>
    <name evidence="3" type="ORF">IWX90DRAFT_66</name>
</gene>
<protein>
    <recommendedName>
        <fullName evidence="2">BTB domain-containing protein</fullName>
    </recommendedName>
</protein>
<dbReference type="SMART" id="SM00225">
    <property type="entry name" value="BTB"/>
    <property type="match status" value="1"/>
</dbReference>
<evidence type="ECO:0000313" key="3">
    <source>
        <dbReference type="EMBL" id="KAK8176844.1"/>
    </source>
</evidence>
<dbReference type="PANTHER" id="PTHR47843:SF5">
    <property type="entry name" value="BTB_POZ DOMAIN PROTEIN"/>
    <property type="match status" value="1"/>
</dbReference>
<accession>A0ABR1Y4R3</accession>
<organism evidence="3 4">
    <name type="scientific">Phyllosticta citrichinensis</name>
    <dbReference type="NCBI Taxonomy" id="1130410"/>
    <lineage>
        <taxon>Eukaryota</taxon>
        <taxon>Fungi</taxon>
        <taxon>Dikarya</taxon>
        <taxon>Ascomycota</taxon>
        <taxon>Pezizomycotina</taxon>
        <taxon>Dothideomycetes</taxon>
        <taxon>Dothideomycetes incertae sedis</taxon>
        <taxon>Botryosphaeriales</taxon>
        <taxon>Phyllostictaceae</taxon>
        <taxon>Phyllosticta</taxon>
    </lineage>
</organism>
<comment type="caution">
    <text evidence="3">The sequence shown here is derived from an EMBL/GenBank/DDBJ whole genome shotgun (WGS) entry which is preliminary data.</text>
</comment>
<dbReference type="SUPFAM" id="SSF54695">
    <property type="entry name" value="POZ domain"/>
    <property type="match status" value="1"/>
</dbReference>
<sequence length="395" mass="43243">MARQIRNDPVSQLMNNLNKFYKSGEHSDMTLKTKDGKEHKVHQIILRAQSGFFDRAFDSKSTWKESKVGEMELFNDAPENIQAMIDWMYTFSYESPAHLTSRQERTLFHVQIYAMGDIYDANPLKDLAARNFDTDVDHRAELFPETVRAVYATTPPSDRGLRDRVLRVCAANIAELLGSSTSSSSSSSSNTNNNANTSASISTESTIRKHNFRGRGRKYHPRRPQSVKSATEPAAPVSIPSKADFSIMMDELGVFGRELTTFIAFSSPAWPSSSDAALGGSILVQRYRCGVCRRLCGMELPATTGGAADNDQLISCMYCQAGFSPNNWRSRRAGPGEGPEEPLDDHMAGSSLLDDSAAVRAPPLERADVGSTAGENGSFGVGGWQVGSSPAPPIW</sequence>
<dbReference type="EMBL" id="JBBWUH010000001">
    <property type="protein sequence ID" value="KAK8176844.1"/>
    <property type="molecule type" value="Genomic_DNA"/>
</dbReference>
<feature type="domain" description="BTB" evidence="2">
    <location>
        <begin position="27"/>
        <end position="97"/>
    </location>
</feature>